<evidence type="ECO:0000313" key="2">
    <source>
        <dbReference type="Proteomes" id="UP000027153"/>
    </source>
</evidence>
<gene>
    <name evidence="1" type="ORF">ANME2D_03193</name>
</gene>
<name>A0A062UVV7_9EURY</name>
<dbReference type="PANTHER" id="PTHR37954">
    <property type="entry name" value="BLL4979 PROTEIN"/>
    <property type="match status" value="1"/>
</dbReference>
<keyword evidence="2" id="KW-1185">Reference proteome</keyword>
<dbReference type="PANTHER" id="PTHR37954:SF3">
    <property type="entry name" value="DUF169 DOMAIN-CONTAINING PROTEIN"/>
    <property type="match status" value="1"/>
</dbReference>
<dbReference type="Pfam" id="PF02596">
    <property type="entry name" value="DUF169"/>
    <property type="match status" value="2"/>
</dbReference>
<accession>A0A062UVV7</accession>
<dbReference type="EMBL" id="JMIY01000007">
    <property type="protein sequence ID" value="KCZ71161.1"/>
    <property type="molecule type" value="Genomic_DNA"/>
</dbReference>
<protein>
    <recommendedName>
        <fullName evidence="3">ArCR</fullName>
    </recommendedName>
</protein>
<evidence type="ECO:0008006" key="3">
    <source>
        <dbReference type="Google" id="ProtNLM"/>
    </source>
</evidence>
<sequence length="338" mass="37951">MKYAEVSIKFRKFFELPSSPVAVRIISEHSEQKTSTQPMRFCEMVRRSAVYGESFVFSVEELTCTSGELALGFTEPSYGEVYPRIRPANTKLVSVSPLERTEKKPDVVIIVGNPRKIMRISTVLAQLHEKQPVEVKFKGEFAVCGECTAIPYLEKKVNLSLLCNGARMFSGYRDEEIVMGFPLDDFIRISESTEEKEITSALCGCIMDDIPKNAVAAIERIGFGKGTDQFFGRFGSEIVRLYTPKDKEGKITSLTLHVPVRFKDGETASLVNEKAQEILQMPVLHRVRDNWVDIALPLELGETLNRASMRGEKFEALVKGGIETILREVEKVKRKAAG</sequence>
<organism evidence="1 2">
    <name type="scientific">Candidatus Methanoperedens nitratireducens</name>
    <dbReference type="NCBI Taxonomy" id="1392998"/>
    <lineage>
        <taxon>Archaea</taxon>
        <taxon>Methanobacteriati</taxon>
        <taxon>Methanobacteriota</taxon>
        <taxon>Stenosarchaea group</taxon>
        <taxon>Methanomicrobia</taxon>
        <taxon>Methanosarcinales</taxon>
        <taxon>ANME-2 cluster</taxon>
        <taxon>Candidatus Methanoperedentaceae</taxon>
        <taxon>Candidatus Methanoperedens</taxon>
    </lineage>
</organism>
<comment type="caution">
    <text evidence="1">The sequence shown here is derived from an EMBL/GenBank/DDBJ whole genome shotgun (WGS) entry which is preliminary data.</text>
</comment>
<proteinExistence type="predicted"/>
<dbReference type="Proteomes" id="UP000027153">
    <property type="component" value="Unassembled WGS sequence"/>
</dbReference>
<reference evidence="1 2" key="1">
    <citation type="journal article" date="2013" name="Nature">
        <title>Anaerobic oxidation of methane coupled to nitrate reduction in a novel archaeal lineage.</title>
        <authorList>
            <person name="Haroon M.F."/>
            <person name="Hu S."/>
            <person name="Shi Y."/>
            <person name="Imelfort M."/>
            <person name="Keller J."/>
            <person name="Hugenholtz P."/>
            <person name="Yuan Z."/>
            <person name="Tyson G.W."/>
        </authorList>
    </citation>
    <scope>NUCLEOTIDE SEQUENCE [LARGE SCALE GENOMIC DNA]</scope>
    <source>
        <strain evidence="1 2">ANME-2d</strain>
    </source>
</reference>
<dbReference type="RefSeq" id="WP_048093390.1">
    <property type="nucleotide sequence ID" value="NZ_JMIY01000007.1"/>
</dbReference>
<dbReference type="InterPro" id="IPR003748">
    <property type="entry name" value="DUF169"/>
</dbReference>
<dbReference type="AlphaFoldDB" id="A0A062UVV7"/>
<evidence type="ECO:0000313" key="1">
    <source>
        <dbReference type="EMBL" id="KCZ71161.1"/>
    </source>
</evidence>
<dbReference type="OrthoDB" id="89232at2157"/>